<dbReference type="OrthoDB" id="10506416at2759"/>
<accession>A0A8H3G1A5</accession>
<dbReference type="Proteomes" id="UP000664521">
    <property type="component" value="Unassembled WGS sequence"/>
</dbReference>
<keyword evidence="3" id="KW-1185">Reference proteome</keyword>
<proteinExistence type="predicted"/>
<comment type="caution">
    <text evidence="2">The sequence shown here is derived from an EMBL/GenBank/DDBJ whole genome shotgun (WGS) entry which is preliminary data.</text>
</comment>
<evidence type="ECO:0000313" key="3">
    <source>
        <dbReference type="Proteomes" id="UP000664521"/>
    </source>
</evidence>
<evidence type="ECO:0000313" key="2">
    <source>
        <dbReference type="EMBL" id="CAF9936146.1"/>
    </source>
</evidence>
<reference evidence="2" key="1">
    <citation type="submission" date="2021-03" db="EMBL/GenBank/DDBJ databases">
        <authorList>
            <person name="Tagirdzhanova G."/>
        </authorList>
    </citation>
    <scope>NUCLEOTIDE SEQUENCE</scope>
</reference>
<organism evidence="2 3">
    <name type="scientific">Heterodermia speciosa</name>
    <dbReference type="NCBI Taxonomy" id="116794"/>
    <lineage>
        <taxon>Eukaryota</taxon>
        <taxon>Fungi</taxon>
        <taxon>Dikarya</taxon>
        <taxon>Ascomycota</taxon>
        <taxon>Pezizomycotina</taxon>
        <taxon>Lecanoromycetes</taxon>
        <taxon>OSLEUM clade</taxon>
        <taxon>Lecanoromycetidae</taxon>
        <taxon>Caliciales</taxon>
        <taxon>Physciaceae</taxon>
        <taxon>Heterodermia</taxon>
    </lineage>
</organism>
<feature type="region of interest" description="Disordered" evidence="1">
    <location>
        <begin position="105"/>
        <end position="130"/>
    </location>
</feature>
<name>A0A8H3G1A5_9LECA</name>
<dbReference type="AlphaFoldDB" id="A0A8H3G1A5"/>
<evidence type="ECO:0000256" key="1">
    <source>
        <dbReference type="SAM" id="MobiDB-lite"/>
    </source>
</evidence>
<sequence length="476" mass="54644">MVLSSWTHLETVLLIDCLHEVKRANNWTFAERQDLTEQVQRKLEAAGFRRRSTKDIKSRIKHLGRTWTTTDKSDYLALYCYGWEALREECSRSVLESDPTGRWIPKKIIQPPSAPSNVRRNRSPEERHQTVTVEVPLLRPSCSPISEIERPPSLSRTSFDHSRCEEAQKSAEHNVSMDAIQKFLHDPAQYFSSRTDVGNARSRLTTQIEDAVTRLLRASRTLPMKSPDWNSWFKNPLFVTLLCKVYGTVTKEELLNVIPSNFPQSVLSQEQLLRALLGAVISHWVFERQHSLILKDPTERERNSTEDDLARVYPALLEQSLRRAKFDFVKRRTGLDNLANQLAKQFFYETCAILPSNLTNFSDAASEWSETLRTIFTTALELDGQLLLWATQFEVIWPTFGEIADPMFMKIEGMQGSTQKCKVLATLFPAIIEVGMDRMSMSKAQIEEGVVLRSLVLPQKSYEQPATRQNSHLEDL</sequence>
<dbReference type="EMBL" id="CAJPDS010000089">
    <property type="protein sequence ID" value="CAF9936146.1"/>
    <property type="molecule type" value="Genomic_DNA"/>
</dbReference>
<gene>
    <name evidence="2" type="ORF">HETSPECPRED_010031</name>
</gene>
<protein>
    <submittedName>
        <fullName evidence="2">Uncharacterized protein</fullName>
    </submittedName>
</protein>